<accession>A0A2X3J478</accession>
<evidence type="ECO:0000313" key="2">
    <source>
        <dbReference type="Proteomes" id="UP000251197"/>
    </source>
</evidence>
<gene>
    <name evidence="1" type="ORF">NCTC12120_03921</name>
</gene>
<dbReference type="Proteomes" id="UP000251197">
    <property type="component" value="Unassembled WGS sequence"/>
</dbReference>
<evidence type="ECO:0000313" key="1">
    <source>
        <dbReference type="EMBL" id="SQC90781.1"/>
    </source>
</evidence>
<proteinExistence type="predicted"/>
<reference evidence="1 2" key="1">
    <citation type="submission" date="2018-06" db="EMBL/GenBank/DDBJ databases">
        <authorList>
            <consortium name="Pathogen Informatics"/>
            <person name="Doyle S."/>
        </authorList>
    </citation>
    <scope>NUCLEOTIDE SEQUENCE [LARGE SCALE GENOMIC DNA]</scope>
    <source>
        <strain evidence="1 2">NCTC12120</strain>
    </source>
</reference>
<protein>
    <submittedName>
        <fullName evidence="1">Uncharacterized protein</fullName>
    </submittedName>
</protein>
<organism evidence="1 2">
    <name type="scientific">Cedecea neteri</name>
    <dbReference type="NCBI Taxonomy" id="158822"/>
    <lineage>
        <taxon>Bacteria</taxon>
        <taxon>Pseudomonadati</taxon>
        <taxon>Pseudomonadota</taxon>
        <taxon>Gammaproteobacteria</taxon>
        <taxon>Enterobacterales</taxon>
        <taxon>Enterobacteriaceae</taxon>
        <taxon>Cedecea</taxon>
    </lineage>
</organism>
<sequence>MCCTPQRGGLAVNFEEIRLSEALNNDLHDLS</sequence>
<dbReference type="EMBL" id="UAVU01000005">
    <property type="protein sequence ID" value="SQC90781.1"/>
    <property type="molecule type" value="Genomic_DNA"/>
</dbReference>
<dbReference type="AlphaFoldDB" id="A0A2X3J478"/>
<name>A0A2X3J478_9ENTR</name>